<dbReference type="Gene3D" id="3.40.630.30">
    <property type="match status" value="1"/>
</dbReference>
<protein>
    <recommendedName>
        <fullName evidence="4">Protein ElaA</fullName>
    </recommendedName>
</protein>
<evidence type="ECO:0000313" key="7">
    <source>
        <dbReference type="EMBL" id="GLV69645.1"/>
    </source>
</evidence>
<dbReference type="GO" id="GO:0016747">
    <property type="term" value="F:acyltransferase activity, transferring groups other than amino-acyl groups"/>
    <property type="evidence" value="ECO:0007669"/>
    <property type="project" value="InterPro"/>
</dbReference>
<dbReference type="Pfam" id="PF13673">
    <property type="entry name" value="Acetyltransf_10"/>
    <property type="match status" value="1"/>
</dbReference>
<dbReference type="NCBIfam" id="NF007644">
    <property type="entry name" value="PRK10314.1"/>
    <property type="match status" value="1"/>
</dbReference>
<dbReference type="PROSITE" id="PS51186">
    <property type="entry name" value="GNAT"/>
    <property type="match status" value="1"/>
</dbReference>
<comment type="similarity">
    <text evidence="1">Belongs to the UPF0039 (ElaA) family.</text>
</comment>
<dbReference type="FunFam" id="3.40.630.30:FF:000035">
    <property type="entry name" value="GNAT family N-acetyltransferase"/>
    <property type="match status" value="1"/>
</dbReference>
<evidence type="ECO:0000256" key="3">
    <source>
        <dbReference type="ARBA" id="ARBA00023315"/>
    </source>
</evidence>
<evidence type="ECO:0000256" key="4">
    <source>
        <dbReference type="ARBA" id="ARBA00072224"/>
    </source>
</evidence>
<organism evidence="7 9">
    <name type="scientific">Pectobacterium carotovorum subsp. carotovorum</name>
    <name type="common">Erwinia carotovora subsp. carotovora</name>
    <dbReference type="NCBI Taxonomy" id="555"/>
    <lineage>
        <taxon>Bacteria</taxon>
        <taxon>Pseudomonadati</taxon>
        <taxon>Pseudomonadota</taxon>
        <taxon>Gammaproteobacteria</taxon>
        <taxon>Enterobacterales</taxon>
        <taxon>Pectobacteriaceae</taxon>
        <taxon>Pectobacterium</taxon>
    </lineage>
</organism>
<feature type="domain" description="N-acetyltransferase" evidence="5">
    <location>
        <begin position="10"/>
        <end position="153"/>
    </location>
</feature>
<dbReference type="InterPro" id="IPR000182">
    <property type="entry name" value="GNAT_dom"/>
</dbReference>
<dbReference type="EMBL" id="BSRL01000004">
    <property type="protein sequence ID" value="GLV69645.1"/>
    <property type="molecule type" value="Genomic_DNA"/>
</dbReference>
<reference evidence="6" key="1">
    <citation type="submission" date="2022-06" db="EMBL/GenBank/DDBJ databases">
        <title>Draft genome sequences of Pectobacterium carotovorum subsp. carotovorum str. NBRC12380.</title>
        <authorList>
            <person name="Wakabayashi Y."/>
            <person name="Kojima K."/>
        </authorList>
    </citation>
    <scope>NUCLEOTIDE SEQUENCE</scope>
    <source>
        <strain evidence="6">NBRC 12380</strain>
    </source>
</reference>
<proteinExistence type="inferred from homology"/>
<evidence type="ECO:0000256" key="2">
    <source>
        <dbReference type="ARBA" id="ARBA00022679"/>
    </source>
</evidence>
<dbReference type="InterPro" id="IPR050832">
    <property type="entry name" value="Bact_Acetyltransf"/>
</dbReference>
<dbReference type="Proteomes" id="UP001058167">
    <property type="component" value="Unassembled WGS sequence"/>
</dbReference>
<evidence type="ECO:0000313" key="9">
    <source>
        <dbReference type="Proteomes" id="UP001165145"/>
    </source>
</evidence>
<dbReference type="SUPFAM" id="SSF55729">
    <property type="entry name" value="Acyl-CoA N-acyltransferases (Nat)"/>
    <property type="match status" value="1"/>
</dbReference>
<evidence type="ECO:0000256" key="1">
    <source>
        <dbReference type="ARBA" id="ARBA00009623"/>
    </source>
</evidence>
<dbReference type="PANTHER" id="PTHR43877">
    <property type="entry name" value="AMINOALKYLPHOSPHONATE N-ACETYLTRANSFERASE-RELATED-RELATED"/>
    <property type="match status" value="1"/>
</dbReference>
<evidence type="ECO:0000313" key="6">
    <source>
        <dbReference type="EMBL" id="GKX47300.1"/>
    </source>
</evidence>
<sequence length="153" mass="17276">MEMSLIWHDWDVADLNVYSLHDILALRNQVFVVEQTCPYLDIDGRDLVDGNRHITAYRDGKLAACARLLAPHPNNDVVTIGRVIVAPHARGQHLGHQLMEHTLIACARHWPQKHLFLSAQAHLQAFYGAFGFVVTGEEYDEDGIPHIDMLSAF</sequence>
<dbReference type="AlphaFoldDB" id="A0AAI9L1G4"/>
<dbReference type="Proteomes" id="UP001165145">
    <property type="component" value="Unassembled WGS sequence"/>
</dbReference>
<keyword evidence="2" id="KW-0808">Transferase</keyword>
<dbReference type="CDD" id="cd04301">
    <property type="entry name" value="NAT_SF"/>
    <property type="match status" value="1"/>
</dbReference>
<gene>
    <name evidence="7" type="ORF">Pcaca03_20890</name>
    <name evidence="6" type="ORF">SOASR016_20520</name>
</gene>
<name>A0AAI9L1G4_PECCC</name>
<comment type="caution">
    <text evidence="7">The sequence shown here is derived from an EMBL/GenBank/DDBJ whole genome shotgun (WGS) entry which is preliminary data.</text>
</comment>
<evidence type="ECO:0000259" key="5">
    <source>
        <dbReference type="PROSITE" id="PS51186"/>
    </source>
</evidence>
<accession>A0AAI9L1G4</accession>
<keyword evidence="8" id="KW-1185">Reference proteome</keyword>
<evidence type="ECO:0000313" key="8">
    <source>
        <dbReference type="Proteomes" id="UP001058167"/>
    </source>
</evidence>
<reference evidence="7" key="2">
    <citation type="submission" date="2023-02" db="EMBL/GenBank/DDBJ databases">
        <title>Pectobacterium carotovorum subsp. carotovorum NBRC 12380.</title>
        <authorList>
            <person name="Ichikawa N."/>
            <person name="Sato H."/>
            <person name="Tonouchi N."/>
        </authorList>
    </citation>
    <scope>NUCLEOTIDE SEQUENCE</scope>
    <source>
        <strain evidence="7">NBRC 12380</strain>
    </source>
</reference>
<keyword evidence="3" id="KW-0012">Acyltransferase</keyword>
<dbReference type="InterPro" id="IPR016181">
    <property type="entry name" value="Acyl_CoA_acyltransferase"/>
</dbReference>
<dbReference type="EMBL" id="BRLF01000004">
    <property type="protein sequence ID" value="GKX47300.1"/>
    <property type="molecule type" value="Genomic_DNA"/>
</dbReference>